<reference evidence="2 3" key="1">
    <citation type="submission" date="2021-08" db="EMBL/GenBank/DDBJ databases">
        <title>Streptomyces sp. PTM05 isolated from lichen.</title>
        <authorList>
            <person name="Somphong A."/>
            <person name="Phongsopitanun W."/>
            <person name="Tanasupawat S."/>
        </authorList>
    </citation>
    <scope>NUCLEOTIDE SEQUENCE [LARGE SCALE GENOMIC DNA]</scope>
    <source>
        <strain evidence="2 3">Ptm05</strain>
    </source>
</reference>
<dbReference type="InterPro" id="IPR003347">
    <property type="entry name" value="JmjC_dom"/>
</dbReference>
<organism evidence="2 3">
    <name type="scientific">Streptantibioticus parmotrematis</name>
    <dbReference type="NCBI Taxonomy" id="2873249"/>
    <lineage>
        <taxon>Bacteria</taxon>
        <taxon>Bacillati</taxon>
        <taxon>Actinomycetota</taxon>
        <taxon>Actinomycetes</taxon>
        <taxon>Kitasatosporales</taxon>
        <taxon>Streptomycetaceae</taxon>
        <taxon>Streptantibioticus</taxon>
    </lineage>
</organism>
<sequence length="261" mass="29478">MDNTVETARDFTSRWHTPPNFRVAAGLVPFKRAFPDTIHVLDVARRDPETRVTILGGGDPAVRTAQSAAFRTAPLDEITTWPFRLAHFNLERFYDGLLRDFQERVMIPWRTFIASQGFTWLRCAPALFISSQGSSSTYHADNSHGLVWQIAGTKSFHSYRDPDRITPVEAAISGEITAEQPPPHSATDRHSIRMRPGDLAWSHVLTPHWVTSESPLAMSVTISHGGLCHQGCYAHRGAALRRHWDANPNEVWLTDLRNTRY</sequence>
<proteinExistence type="predicted"/>
<protein>
    <recommendedName>
        <fullName evidence="1">JmjC domain-containing protein</fullName>
    </recommendedName>
</protein>
<gene>
    <name evidence="2" type="ORF">K7472_07950</name>
</gene>
<dbReference type="Gene3D" id="2.60.120.650">
    <property type="entry name" value="Cupin"/>
    <property type="match status" value="1"/>
</dbReference>
<feature type="domain" description="JmjC" evidence="1">
    <location>
        <begin position="79"/>
        <end position="243"/>
    </location>
</feature>
<accession>A0ABS7QSH9</accession>
<keyword evidence="3" id="KW-1185">Reference proteome</keyword>
<dbReference type="Proteomes" id="UP001198565">
    <property type="component" value="Unassembled WGS sequence"/>
</dbReference>
<dbReference type="PROSITE" id="PS51184">
    <property type="entry name" value="JMJC"/>
    <property type="match status" value="1"/>
</dbReference>
<dbReference type="SUPFAM" id="SSF51197">
    <property type="entry name" value="Clavaminate synthase-like"/>
    <property type="match status" value="1"/>
</dbReference>
<comment type="caution">
    <text evidence="2">The sequence shown here is derived from an EMBL/GenBank/DDBJ whole genome shotgun (WGS) entry which is preliminary data.</text>
</comment>
<evidence type="ECO:0000313" key="2">
    <source>
        <dbReference type="EMBL" id="MBY8884777.1"/>
    </source>
</evidence>
<name>A0ABS7QSH9_9ACTN</name>
<evidence type="ECO:0000313" key="3">
    <source>
        <dbReference type="Proteomes" id="UP001198565"/>
    </source>
</evidence>
<dbReference type="EMBL" id="JAINVZ010000004">
    <property type="protein sequence ID" value="MBY8884777.1"/>
    <property type="molecule type" value="Genomic_DNA"/>
</dbReference>
<dbReference type="RefSeq" id="WP_222975515.1">
    <property type="nucleotide sequence ID" value="NZ_JAINVZ010000004.1"/>
</dbReference>
<evidence type="ECO:0000259" key="1">
    <source>
        <dbReference type="PROSITE" id="PS51184"/>
    </source>
</evidence>